<gene>
    <name evidence="1" type="primary">Necator_chrII.g8134</name>
    <name evidence="1" type="ORF">RB195_020340</name>
</gene>
<comment type="caution">
    <text evidence="1">The sequence shown here is derived from an EMBL/GenBank/DDBJ whole genome shotgun (WGS) entry which is preliminary data.</text>
</comment>
<sequence>MESLATTIRHAEMPNKLKCRMTVIGTGDYTIYCGDADEGKRAAGVRMRLCMTGGMKKRGLKLWILKARAPTEIAKDNNKDAFYDELNALMS</sequence>
<protein>
    <submittedName>
        <fullName evidence="1">Uncharacterized protein</fullName>
    </submittedName>
</protein>
<evidence type="ECO:0000313" key="1">
    <source>
        <dbReference type="EMBL" id="KAK6738172.1"/>
    </source>
</evidence>
<dbReference type="Proteomes" id="UP001303046">
    <property type="component" value="Unassembled WGS sequence"/>
</dbReference>
<keyword evidence="2" id="KW-1185">Reference proteome</keyword>
<proteinExistence type="predicted"/>
<organism evidence="1 2">
    <name type="scientific">Necator americanus</name>
    <name type="common">Human hookworm</name>
    <dbReference type="NCBI Taxonomy" id="51031"/>
    <lineage>
        <taxon>Eukaryota</taxon>
        <taxon>Metazoa</taxon>
        <taxon>Ecdysozoa</taxon>
        <taxon>Nematoda</taxon>
        <taxon>Chromadorea</taxon>
        <taxon>Rhabditida</taxon>
        <taxon>Rhabditina</taxon>
        <taxon>Rhabditomorpha</taxon>
        <taxon>Strongyloidea</taxon>
        <taxon>Ancylostomatidae</taxon>
        <taxon>Bunostominae</taxon>
        <taxon>Necator</taxon>
    </lineage>
</organism>
<reference evidence="1 2" key="1">
    <citation type="submission" date="2023-08" db="EMBL/GenBank/DDBJ databases">
        <title>A Necator americanus chromosomal reference genome.</title>
        <authorList>
            <person name="Ilik V."/>
            <person name="Petrzelkova K.J."/>
            <person name="Pardy F."/>
            <person name="Fuh T."/>
            <person name="Niatou-Singa F.S."/>
            <person name="Gouil Q."/>
            <person name="Baker L."/>
            <person name="Ritchie M.E."/>
            <person name="Jex A.R."/>
            <person name="Gazzola D."/>
            <person name="Li H."/>
            <person name="Toshio Fujiwara R."/>
            <person name="Zhan B."/>
            <person name="Aroian R.V."/>
            <person name="Pafco B."/>
            <person name="Schwarz E.M."/>
        </authorList>
    </citation>
    <scope>NUCLEOTIDE SEQUENCE [LARGE SCALE GENOMIC DNA]</scope>
    <source>
        <strain evidence="1 2">Aroian</strain>
        <tissue evidence="1">Whole animal</tissue>
    </source>
</reference>
<name>A0ABR1CIC1_NECAM</name>
<dbReference type="EMBL" id="JAVFWL010000002">
    <property type="protein sequence ID" value="KAK6738172.1"/>
    <property type="molecule type" value="Genomic_DNA"/>
</dbReference>
<evidence type="ECO:0000313" key="2">
    <source>
        <dbReference type="Proteomes" id="UP001303046"/>
    </source>
</evidence>
<accession>A0ABR1CIC1</accession>